<dbReference type="AlphaFoldDB" id="A0A7L5E3B0"/>
<name>A0A7L5E3B0_9SPHI</name>
<dbReference type="KEGG" id="mrob:HH214_18880"/>
<accession>A0A7L5E3B0</accession>
<dbReference type="Proteomes" id="UP000503278">
    <property type="component" value="Chromosome"/>
</dbReference>
<proteinExistence type="predicted"/>
<dbReference type="RefSeq" id="WP_169610280.1">
    <property type="nucleotide sequence ID" value="NZ_CP051682.1"/>
</dbReference>
<sequence>MREFIVTGGGEIGNAHGTYPFARLTITPFKVQLTISLVGTVIFRPSDTVSIDLHDSFLGIRKGIKIRHKVSGYSDHIIFRPVGNANSLIQHIRDTGFLLNCEPMPETIEQEIASLQSSGSFPIKTSAVVGIVVSWNVLCIPAIIHDAGKHSFFNLPGAMFLPLGLLFLICLCLFFVPLVRRTVLKKHHHFCEIKTGIIFISCIICFLLALLTLLTA</sequence>
<feature type="transmembrane region" description="Helical" evidence="1">
    <location>
        <begin position="125"/>
        <end position="144"/>
    </location>
</feature>
<keyword evidence="3" id="KW-1185">Reference proteome</keyword>
<protein>
    <submittedName>
        <fullName evidence="2">Uncharacterized protein</fullName>
    </submittedName>
</protein>
<evidence type="ECO:0000313" key="2">
    <source>
        <dbReference type="EMBL" id="QJD97792.1"/>
    </source>
</evidence>
<evidence type="ECO:0000256" key="1">
    <source>
        <dbReference type="SAM" id="Phobius"/>
    </source>
</evidence>
<feature type="transmembrane region" description="Helical" evidence="1">
    <location>
        <begin position="156"/>
        <end position="176"/>
    </location>
</feature>
<reference evidence="2 3" key="1">
    <citation type="submission" date="2020-04" db="EMBL/GenBank/DDBJ databases">
        <title>Genome sequencing of novel species.</title>
        <authorList>
            <person name="Heo J."/>
            <person name="Kim S.-J."/>
            <person name="Kim J.-S."/>
            <person name="Hong S.-B."/>
            <person name="Kwon S.-W."/>
        </authorList>
    </citation>
    <scope>NUCLEOTIDE SEQUENCE [LARGE SCALE GENOMIC DNA]</scope>
    <source>
        <strain evidence="2 3">F39-2</strain>
    </source>
</reference>
<evidence type="ECO:0000313" key="3">
    <source>
        <dbReference type="Proteomes" id="UP000503278"/>
    </source>
</evidence>
<dbReference type="EMBL" id="CP051682">
    <property type="protein sequence ID" value="QJD97792.1"/>
    <property type="molecule type" value="Genomic_DNA"/>
</dbReference>
<keyword evidence="1" id="KW-1133">Transmembrane helix</keyword>
<gene>
    <name evidence="2" type="ORF">HH214_18880</name>
</gene>
<keyword evidence="1" id="KW-0812">Transmembrane</keyword>
<feature type="transmembrane region" description="Helical" evidence="1">
    <location>
        <begin position="197"/>
        <end position="215"/>
    </location>
</feature>
<organism evidence="2 3">
    <name type="scientific">Mucilaginibacter robiniae</name>
    <dbReference type="NCBI Taxonomy" id="2728022"/>
    <lineage>
        <taxon>Bacteria</taxon>
        <taxon>Pseudomonadati</taxon>
        <taxon>Bacteroidota</taxon>
        <taxon>Sphingobacteriia</taxon>
        <taxon>Sphingobacteriales</taxon>
        <taxon>Sphingobacteriaceae</taxon>
        <taxon>Mucilaginibacter</taxon>
    </lineage>
</organism>
<keyword evidence="1" id="KW-0472">Membrane</keyword>